<feature type="domain" description="Secreted LysM effector LysM C-terminal" evidence="1">
    <location>
        <begin position="192"/>
        <end position="301"/>
    </location>
</feature>
<proteinExistence type="predicted"/>
<comment type="caution">
    <text evidence="2">The sequence shown here is derived from an EMBL/GenBank/DDBJ whole genome shotgun (WGS) entry which is preliminary data.</text>
</comment>
<evidence type="ECO:0000313" key="2">
    <source>
        <dbReference type="EMBL" id="KAJ4138681.1"/>
    </source>
</evidence>
<evidence type="ECO:0000259" key="1">
    <source>
        <dbReference type="Pfam" id="PF25139"/>
    </source>
</evidence>
<name>A0ABQ8RNM7_FUSEQ</name>
<reference evidence="2" key="1">
    <citation type="submission" date="2022-09" db="EMBL/GenBank/DDBJ databases">
        <title>Fusarium specimens isolated from Avocado Roots.</title>
        <authorList>
            <person name="Stajich J."/>
            <person name="Roper C."/>
            <person name="Heimlech-Rivalta G."/>
        </authorList>
    </citation>
    <scope>NUCLEOTIDE SEQUENCE</scope>
    <source>
        <strain evidence="2">CF00095</strain>
    </source>
</reference>
<dbReference type="EMBL" id="JAOQBH010000003">
    <property type="protein sequence ID" value="KAJ4138681.1"/>
    <property type="molecule type" value="Genomic_DNA"/>
</dbReference>
<organism evidence="2 3">
    <name type="scientific">Fusarium equiseti</name>
    <name type="common">Fusarium scirpi</name>
    <dbReference type="NCBI Taxonomy" id="61235"/>
    <lineage>
        <taxon>Eukaryota</taxon>
        <taxon>Fungi</taxon>
        <taxon>Dikarya</taxon>
        <taxon>Ascomycota</taxon>
        <taxon>Pezizomycotina</taxon>
        <taxon>Sordariomycetes</taxon>
        <taxon>Hypocreomycetidae</taxon>
        <taxon>Hypocreales</taxon>
        <taxon>Nectriaceae</taxon>
        <taxon>Fusarium</taxon>
        <taxon>Fusarium incarnatum-equiseti species complex</taxon>
    </lineage>
</organism>
<accession>A0ABQ8RNM7</accession>
<protein>
    <recommendedName>
        <fullName evidence="1">Secreted LysM effector LysM C-terminal domain-containing protein</fullName>
    </recommendedName>
</protein>
<keyword evidence="3" id="KW-1185">Reference proteome</keyword>
<dbReference type="InterPro" id="IPR057277">
    <property type="entry name" value="LysM_C"/>
</dbReference>
<evidence type="ECO:0000313" key="3">
    <source>
        <dbReference type="Proteomes" id="UP001152024"/>
    </source>
</evidence>
<dbReference type="Proteomes" id="UP001152024">
    <property type="component" value="Unassembled WGS sequence"/>
</dbReference>
<gene>
    <name evidence="2" type="ORF">NW768_002534</name>
</gene>
<dbReference type="Pfam" id="PF25139">
    <property type="entry name" value="LysM14_C"/>
    <property type="match status" value="1"/>
</dbReference>
<sequence length="305" mass="34146">MTNNATPSFAERIVIDDYEIKSKRRNLKDVADGTVLVGQMRHEAMPEFPVIVDVELVSVEWVFQFSVENDSKEVSDSVSGSASFSNWGFTAEINSSKETKTFTSVETSTKTKVTDTYTVPSQSSIFVYKKKFTFRCRPWVYWATKKVWFEWGGKKLEAQFVNEIIANQELLSPVNLTSHGRITNNPPLDIILTAYTNVRDCNPNEETGYQILDGNQGNCYTFGRSMPGVSCAHYTGGGTAHQGCKGLFQAIVMYAHENTNCVFFARDDCRGVGAVRDAETCVNNLEMLETSGTERIRSFKCANTE</sequence>